<dbReference type="PANTHER" id="PTHR43386">
    <property type="entry name" value="OLIGOPEPTIDE TRANSPORT SYSTEM PERMEASE PROTEIN APPC"/>
    <property type="match status" value="1"/>
</dbReference>
<proteinExistence type="inferred from homology"/>
<evidence type="ECO:0000313" key="9">
    <source>
        <dbReference type="EMBL" id="GAE36106.1"/>
    </source>
</evidence>
<keyword evidence="3" id="KW-1003">Cell membrane</keyword>
<dbReference type="eggNOG" id="COG1173">
    <property type="taxonomic scope" value="Bacteria"/>
</dbReference>
<accession>W4QVI9</accession>
<dbReference type="PANTHER" id="PTHR43386:SF1">
    <property type="entry name" value="D,D-DIPEPTIDE TRANSPORT SYSTEM PERMEASE PROTEIN DDPC-RELATED"/>
    <property type="match status" value="1"/>
</dbReference>
<gene>
    <name evidence="9" type="ORF">JCM9157_3252</name>
</gene>
<dbReference type="InterPro" id="IPR035906">
    <property type="entry name" value="MetI-like_sf"/>
</dbReference>
<evidence type="ECO:0000256" key="1">
    <source>
        <dbReference type="ARBA" id="ARBA00004651"/>
    </source>
</evidence>
<feature type="transmembrane region" description="Helical" evidence="7">
    <location>
        <begin position="127"/>
        <end position="148"/>
    </location>
</feature>
<feature type="domain" description="ABC transmembrane type-1" evidence="8">
    <location>
        <begin position="1"/>
        <end position="154"/>
    </location>
</feature>
<organism evidence="9 10">
    <name type="scientific">Halalkalibacter akibai (strain ATCC 43226 / DSM 21942 / CIP 109018 / JCM 9157 / 1139)</name>
    <name type="common">Bacillus akibai</name>
    <dbReference type="NCBI Taxonomy" id="1236973"/>
    <lineage>
        <taxon>Bacteria</taxon>
        <taxon>Bacillati</taxon>
        <taxon>Bacillota</taxon>
        <taxon>Bacilli</taxon>
        <taxon>Bacillales</taxon>
        <taxon>Bacillaceae</taxon>
        <taxon>Halalkalibacter</taxon>
    </lineage>
</organism>
<evidence type="ECO:0000256" key="2">
    <source>
        <dbReference type="ARBA" id="ARBA00022448"/>
    </source>
</evidence>
<dbReference type="GO" id="GO:0005886">
    <property type="term" value="C:plasma membrane"/>
    <property type="evidence" value="ECO:0007669"/>
    <property type="project" value="UniProtKB-SubCell"/>
</dbReference>
<evidence type="ECO:0000256" key="5">
    <source>
        <dbReference type="ARBA" id="ARBA00022989"/>
    </source>
</evidence>
<keyword evidence="2 7" id="KW-0813">Transport</keyword>
<dbReference type="SUPFAM" id="SSF161098">
    <property type="entry name" value="MetI-like"/>
    <property type="match status" value="1"/>
</dbReference>
<comment type="subcellular location">
    <subcellularLocation>
        <location evidence="1 7">Cell membrane</location>
        <topology evidence="1 7">Multi-pass membrane protein</topology>
    </subcellularLocation>
</comment>
<dbReference type="PROSITE" id="PS50928">
    <property type="entry name" value="ABC_TM1"/>
    <property type="match status" value="1"/>
</dbReference>
<dbReference type="CDD" id="cd06261">
    <property type="entry name" value="TM_PBP2"/>
    <property type="match status" value="1"/>
</dbReference>
<evidence type="ECO:0000256" key="4">
    <source>
        <dbReference type="ARBA" id="ARBA00022692"/>
    </source>
</evidence>
<dbReference type="RefSeq" id="WP_235715020.1">
    <property type="nucleotide sequence ID" value="NZ_BAUV01000028.1"/>
</dbReference>
<dbReference type="Gene3D" id="1.10.3720.10">
    <property type="entry name" value="MetI-like"/>
    <property type="match status" value="1"/>
</dbReference>
<feature type="transmembrane region" description="Helical" evidence="7">
    <location>
        <begin position="15"/>
        <end position="38"/>
    </location>
</feature>
<name>W4QVI9_HALA3</name>
<reference evidence="9 10" key="1">
    <citation type="journal article" date="2014" name="Genome Announc.">
        <title>Draft Genome Sequences of Three Alkaliphilic Bacillus Strains, Bacillus wakoensis JCM 9140T, Bacillus akibai JCM 9157T, and Bacillus hemicellulosilyticus JCM 9152T.</title>
        <authorList>
            <person name="Yuki M."/>
            <person name="Oshima K."/>
            <person name="Suda W."/>
            <person name="Oshida Y."/>
            <person name="Kitamura K."/>
            <person name="Iida T."/>
            <person name="Hattori M."/>
            <person name="Ohkuma M."/>
        </authorList>
    </citation>
    <scope>NUCLEOTIDE SEQUENCE [LARGE SCALE GENOMIC DNA]</scope>
    <source>
        <strain evidence="9 10">JCM 9157</strain>
    </source>
</reference>
<dbReference type="Pfam" id="PF00528">
    <property type="entry name" value="BPD_transp_1"/>
    <property type="match status" value="1"/>
</dbReference>
<dbReference type="GO" id="GO:0055085">
    <property type="term" value="P:transmembrane transport"/>
    <property type="evidence" value="ECO:0007669"/>
    <property type="project" value="InterPro"/>
</dbReference>
<evidence type="ECO:0000256" key="3">
    <source>
        <dbReference type="ARBA" id="ARBA00022475"/>
    </source>
</evidence>
<evidence type="ECO:0000256" key="6">
    <source>
        <dbReference type="ARBA" id="ARBA00023136"/>
    </source>
</evidence>
<keyword evidence="10" id="KW-1185">Reference proteome</keyword>
<dbReference type="Proteomes" id="UP000018896">
    <property type="component" value="Unassembled WGS sequence"/>
</dbReference>
<comment type="similarity">
    <text evidence="7">Belongs to the binding-protein-dependent transport system permease family.</text>
</comment>
<keyword evidence="6 7" id="KW-0472">Membrane</keyword>
<evidence type="ECO:0000256" key="7">
    <source>
        <dbReference type="RuleBase" id="RU363032"/>
    </source>
</evidence>
<evidence type="ECO:0000313" key="10">
    <source>
        <dbReference type="Proteomes" id="UP000018896"/>
    </source>
</evidence>
<keyword evidence="4 7" id="KW-0812">Transmembrane</keyword>
<feature type="transmembrane region" description="Helical" evidence="7">
    <location>
        <begin position="77"/>
        <end position="107"/>
    </location>
</feature>
<comment type="caution">
    <text evidence="9">The sequence shown here is derived from an EMBL/GenBank/DDBJ whole genome shotgun (WGS) entry which is preliminary data.</text>
</comment>
<evidence type="ECO:0000259" key="8">
    <source>
        <dbReference type="PROSITE" id="PS50928"/>
    </source>
</evidence>
<dbReference type="STRING" id="1236973.JCM9157_3252"/>
<keyword evidence="5 7" id="KW-1133">Transmembrane helix</keyword>
<dbReference type="InterPro" id="IPR050366">
    <property type="entry name" value="BP-dependent_transpt_permease"/>
</dbReference>
<dbReference type="InterPro" id="IPR000515">
    <property type="entry name" value="MetI-like"/>
</dbReference>
<sequence>MMRMVDGTLALPDMILTIAIVGILGPGYFHMILAIVIVRWANYVRFIRSLVLKTTKEEFILTARISGNSHGRILKNYIFPFIASPILIFGALDMGRIVLLLSGISFLGLGAQPPTPEWGVMLHDATAYFQIAPHVMIFPGLAIATFVLGCQLISERRKSNDTWV</sequence>
<dbReference type="EMBL" id="BAUV01000028">
    <property type="protein sequence ID" value="GAE36106.1"/>
    <property type="molecule type" value="Genomic_DNA"/>
</dbReference>
<protein>
    <submittedName>
        <fullName evidence="9">Dipeptide transport system permease protein DppC</fullName>
    </submittedName>
</protein>
<dbReference type="AlphaFoldDB" id="W4QVI9"/>